<comment type="similarity">
    <text evidence="2">Belongs to the ROK (NagC/XylR) family.</text>
</comment>
<gene>
    <name evidence="4" type="ORF">D7M11_30670</name>
</gene>
<dbReference type="SUPFAM" id="SSF53067">
    <property type="entry name" value="Actin-like ATPase domain"/>
    <property type="match status" value="1"/>
</dbReference>
<comment type="function">
    <text evidence="1">Transcriptional repressor of xylose-utilizing enzymes.</text>
</comment>
<evidence type="ECO:0000313" key="5">
    <source>
        <dbReference type="Proteomes" id="UP000282311"/>
    </source>
</evidence>
<evidence type="ECO:0000313" key="4">
    <source>
        <dbReference type="EMBL" id="RKN70116.1"/>
    </source>
</evidence>
<dbReference type="Pfam" id="PF00480">
    <property type="entry name" value="ROK"/>
    <property type="match status" value="2"/>
</dbReference>
<proteinExistence type="inferred from homology"/>
<reference evidence="4 5" key="1">
    <citation type="journal article" date="2007" name="Int. J. Syst. Evol. Microbiol.">
        <title>Paenibacillus ginsengarvi sp. nov., isolated from soil from ginseng cultivation.</title>
        <authorList>
            <person name="Yoon M.H."/>
            <person name="Ten L.N."/>
            <person name="Im W.T."/>
        </authorList>
    </citation>
    <scope>NUCLEOTIDE SEQUENCE [LARGE SCALE GENOMIC DNA]</scope>
    <source>
        <strain evidence="4 5">KCTC 13059</strain>
    </source>
</reference>
<evidence type="ECO:0000256" key="2">
    <source>
        <dbReference type="ARBA" id="ARBA00006479"/>
    </source>
</evidence>
<dbReference type="EMBL" id="RBAH01000032">
    <property type="protein sequence ID" value="RKN70116.1"/>
    <property type="molecule type" value="Genomic_DNA"/>
</dbReference>
<dbReference type="SUPFAM" id="SSF46785">
    <property type="entry name" value="Winged helix' DNA-binding domain"/>
    <property type="match status" value="1"/>
</dbReference>
<comment type="caution">
    <text evidence="4">The sequence shown here is derived from an EMBL/GenBank/DDBJ whole genome shotgun (WGS) entry which is preliminary data.</text>
</comment>
<dbReference type="Gene3D" id="3.30.420.40">
    <property type="match status" value="2"/>
</dbReference>
<dbReference type="RefSeq" id="WP_120751095.1">
    <property type="nucleotide sequence ID" value="NZ_RBAH01000032.1"/>
</dbReference>
<evidence type="ECO:0000256" key="1">
    <source>
        <dbReference type="ARBA" id="ARBA00002486"/>
    </source>
</evidence>
<dbReference type="PANTHER" id="PTHR18964:SF149">
    <property type="entry name" value="BIFUNCTIONAL UDP-N-ACETYLGLUCOSAMINE 2-EPIMERASE_N-ACETYLMANNOSAMINE KINASE"/>
    <property type="match status" value="1"/>
</dbReference>
<keyword evidence="3" id="KW-0859">Xylose metabolism</keyword>
<dbReference type="Gene3D" id="1.10.10.10">
    <property type="entry name" value="Winged helix-like DNA-binding domain superfamily/Winged helix DNA-binding domain"/>
    <property type="match status" value="1"/>
</dbReference>
<dbReference type="InterPro" id="IPR036390">
    <property type="entry name" value="WH_DNA-bd_sf"/>
</dbReference>
<dbReference type="GO" id="GO:0042732">
    <property type="term" value="P:D-xylose metabolic process"/>
    <property type="evidence" value="ECO:0007669"/>
    <property type="project" value="UniProtKB-KW"/>
</dbReference>
<protein>
    <submittedName>
        <fullName evidence="4">ROK family transcriptional regulator</fullName>
    </submittedName>
</protein>
<sequence length="374" mass="41194">MRKNATQQAMKERNKALLLHLLYDQGPISRVELARLTGLSPSTVSMLIEESIGDGFVHEIGTVGGKVGRKMKMLDIRPDCAYSIGFDLSNMATRCVLLDVRGHIVASDRLERLAGEEELKAHLPQLIEQFVSRQRVERDSIRWMGISLPGIIDEENGIVRQSNYLGLKQFPLAELASQSAGFPVRLINDLDAQGFAERFSGSAKGMRTIVYMLFDFGVGAGLLINNQIYRGANGQAGSMGPYASYSTGRLAEELKGKHPDLFGGCSDEDAVRKLVELGLKGEAPFGPMLERLTEDIAKYCATALQLINPEQLILNGWLTRCEPYLERLTQRIHHYEASPSGPTPVRASYWNEFGGAVGAASIGLDSFFGYHQIT</sequence>
<dbReference type="InterPro" id="IPR036388">
    <property type="entry name" value="WH-like_DNA-bd_sf"/>
</dbReference>
<dbReference type="Proteomes" id="UP000282311">
    <property type="component" value="Unassembled WGS sequence"/>
</dbReference>
<dbReference type="OrthoDB" id="9795247at2"/>
<dbReference type="PANTHER" id="PTHR18964">
    <property type="entry name" value="ROK (REPRESSOR, ORF, KINASE) FAMILY"/>
    <property type="match status" value="1"/>
</dbReference>
<dbReference type="AlphaFoldDB" id="A0A3B0BDF1"/>
<keyword evidence="3" id="KW-0119">Carbohydrate metabolism</keyword>
<keyword evidence="5" id="KW-1185">Reference proteome</keyword>
<dbReference type="InterPro" id="IPR043129">
    <property type="entry name" value="ATPase_NBD"/>
</dbReference>
<dbReference type="InterPro" id="IPR000600">
    <property type="entry name" value="ROK"/>
</dbReference>
<organism evidence="4 5">
    <name type="scientific">Paenibacillus ginsengarvi</name>
    <dbReference type="NCBI Taxonomy" id="400777"/>
    <lineage>
        <taxon>Bacteria</taxon>
        <taxon>Bacillati</taxon>
        <taxon>Bacillota</taxon>
        <taxon>Bacilli</taxon>
        <taxon>Bacillales</taxon>
        <taxon>Paenibacillaceae</taxon>
        <taxon>Paenibacillus</taxon>
    </lineage>
</organism>
<dbReference type="CDD" id="cd23763">
    <property type="entry name" value="ASKHA_ATPase_ROK"/>
    <property type="match status" value="1"/>
</dbReference>
<accession>A0A3B0BDF1</accession>
<evidence type="ECO:0000256" key="3">
    <source>
        <dbReference type="ARBA" id="ARBA00022629"/>
    </source>
</evidence>
<name>A0A3B0BDF1_9BACL</name>